<gene>
    <name evidence="1" type="ORF">ACFOES_21035</name>
</gene>
<evidence type="ECO:0000313" key="2">
    <source>
        <dbReference type="Proteomes" id="UP001595443"/>
    </source>
</evidence>
<proteinExistence type="predicted"/>
<dbReference type="Proteomes" id="UP001595443">
    <property type="component" value="Unassembled WGS sequence"/>
</dbReference>
<dbReference type="EMBL" id="JBHRSK010000040">
    <property type="protein sequence ID" value="MFC2970590.1"/>
    <property type="molecule type" value="Genomic_DNA"/>
</dbReference>
<protein>
    <submittedName>
        <fullName evidence="1">Uncharacterized protein</fullName>
    </submittedName>
</protein>
<name>A0ABV7ANI9_9RHOB</name>
<evidence type="ECO:0000313" key="1">
    <source>
        <dbReference type="EMBL" id="MFC2970590.1"/>
    </source>
</evidence>
<reference evidence="2" key="1">
    <citation type="journal article" date="2019" name="Int. J. Syst. Evol. Microbiol.">
        <title>The Global Catalogue of Microorganisms (GCM) 10K type strain sequencing project: providing services to taxonomists for standard genome sequencing and annotation.</title>
        <authorList>
            <consortium name="The Broad Institute Genomics Platform"/>
            <consortium name="The Broad Institute Genome Sequencing Center for Infectious Disease"/>
            <person name="Wu L."/>
            <person name="Ma J."/>
        </authorList>
    </citation>
    <scope>NUCLEOTIDE SEQUENCE [LARGE SCALE GENOMIC DNA]</scope>
    <source>
        <strain evidence="2">KCTC 62192</strain>
    </source>
</reference>
<organism evidence="1 2">
    <name type="scientific">Acidimangrovimonas pyrenivorans</name>
    <dbReference type="NCBI Taxonomy" id="2030798"/>
    <lineage>
        <taxon>Bacteria</taxon>
        <taxon>Pseudomonadati</taxon>
        <taxon>Pseudomonadota</taxon>
        <taxon>Alphaproteobacteria</taxon>
        <taxon>Rhodobacterales</taxon>
        <taxon>Paracoccaceae</taxon>
        <taxon>Acidimangrovimonas</taxon>
    </lineage>
</organism>
<sequence length="162" mass="17900">VFGEDNVLLHVFERSAMPEGPVIKFCRQAGIADPETLVAVKETNNSLNPLVTEFMRQLPLDSATPEYRGALVGACARIDREMRGEKHPSLLLTPARRAAVLDRYAAGNRALAERRFGREALFLDPLPDADAPVADMRLPASSEELVQRFMVPFVTALIEGNR</sequence>
<feature type="non-terminal residue" evidence="1">
    <location>
        <position position="1"/>
    </location>
</feature>
<accession>A0ABV7ANI9</accession>
<comment type="caution">
    <text evidence="1">The sequence shown here is derived from an EMBL/GenBank/DDBJ whole genome shotgun (WGS) entry which is preliminary data.</text>
</comment>
<keyword evidence="2" id="KW-1185">Reference proteome</keyword>